<dbReference type="PRINTS" id="PR00123">
    <property type="entry name" value="ATPASEA"/>
</dbReference>
<reference evidence="13 14" key="1">
    <citation type="submission" date="2018-02" db="EMBL/GenBank/DDBJ databases">
        <title>Comparative genomes isolates from brazilian mangrove.</title>
        <authorList>
            <person name="Araujo J.E."/>
            <person name="Taketani R.G."/>
            <person name="Silva M.C.P."/>
            <person name="Loureco M.V."/>
            <person name="Andreote F.D."/>
        </authorList>
    </citation>
    <scope>NUCLEOTIDE SEQUENCE [LARGE SCALE GENOMIC DNA]</scope>
    <source>
        <strain evidence="13 14">HEX-2 MGV</strain>
    </source>
</reference>
<keyword evidence="5 11" id="KW-0812">Transmembrane</keyword>
<keyword evidence="9 11" id="KW-0472">Membrane</keyword>
<feature type="transmembrane region" description="Helical" evidence="11">
    <location>
        <begin position="360"/>
        <end position="380"/>
    </location>
</feature>
<dbReference type="SUPFAM" id="SSF81336">
    <property type="entry name" value="F1F0 ATP synthase subunit A"/>
    <property type="match status" value="1"/>
</dbReference>
<dbReference type="GO" id="GO:0046933">
    <property type="term" value="F:proton-transporting ATP synthase activity, rotational mechanism"/>
    <property type="evidence" value="ECO:0007669"/>
    <property type="project" value="UniProtKB-UniRule"/>
</dbReference>
<protein>
    <recommendedName>
        <fullName evidence="11 12">ATP synthase subunit a</fullName>
    </recommendedName>
    <alternativeName>
        <fullName evidence="11">ATP synthase F0 sector subunit a</fullName>
    </alternativeName>
    <alternativeName>
        <fullName evidence="11">F-ATPase subunit 6</fullName>
    </alternativeName>
</protein>
<accession>A0A2S8FAJ0</accession>
<keyword evidence="11" id="KW-1003">Cell membrane</keyword>
<evidence type="ECO:0000256" key="7">
    <source>
        <dbReference type="ARBA" id="ARBA00022989"/>
    </source>
</evidence>
<keyword evidence="4 11" id="KW-0138">CF(0)</keyword>
<evidence type="ECO:0000256" key="12">
    <source>
        <dbReference type="RuleBase" id="RU000483"/>
    </source>
</evidence>
<gene>
    <name evidence="11 13" type="primary">atpB</name>
    <name evidence="13" type="ORF">C5Y96_15590</name>
</gene>
<keyword evidence="7 11" id="KW-1133">Transmembrane helix</keyword>
<keyword evidence="8 11" id="KW-0406">Ion transport</keyword>
<feature type="transmembrane region" description="Helical" evidence="11">
    <location>
        <begin position="178"/>
        <end position="197"/>
    </location>
</feature>
<dbReference type="PANTHER" id="PTHR11410:SF0">
    <property type="entry name" value="ATP SYNTHASE SUBUNIT A"/>
    <property type="match status" value="1"/>
</dbReference>
<feature type="transmembrane region" description="Helical" evidence="11">
    <location>
        <begin position="267"/>
        <end position="295"/>
    </location>
</feature>
<evidence type="ECO:0000256" key="10">
    <source>
        <dbReference type="ARBA" id="ARBA00023310"/>
    </source>
</evidence>
<evidence type="ECO:0000256" key="3">
    <source>
        <dbReference type="ARBA" id="ARBA00022448"/>
    </source>
</evidence>
<evidence type="ECO:0000256" key="2">
    <source>
        <dbReference type="ARBA" id="ARBA00006810"/>
    </source>
</evidence>
<keyword evidence="3 11" id="KW-0813">Transport</keyword>
<feature type="transmembrane region" description="Helical" evidence="11">
    <location>
        <begin position="332"/>
        <end position="353"/>
    </location>
</feature>
<keyword evidence="10 11" id="KW-0066">ATP synthesis</keyword>
<dbReference type="AlphaFoldDB" id="A0A2S8FAJ0"/>
<dbReference type="NCBIfam" id="TIGR01131">
    <property type="entry name" value="ATP_synt_6_or_A"/>
    <property type="match status" value="1"/>
</dbReference>
<dbReference type="OrthoDB" id="9809130at2"/>
<dbReference type="Pfam" id="PF00119">
    <property type="entry name" value="ATP-synt_A"/>
    <property type="match status" value="1"/>
</dbReference>
<comment type="caution">
    <text evidence="13">The sequence shown here is derived from an EMBL/GenBank/DDBJ whole genome shotgun (WGS) entry which is preliminary data.</text>
</comment>
<evidence type="ECO:0000256" key="9">
    <source>
        <dbReference type="ARBA" id="ARBA00023136"/>
    </source>
</evidence>
<comment type="function">
    <text evidence="11 12">Key component of the proton channel; it plays a direct role in the translocation of protons across the membrane.</text>
</comment>
<organism evidence="13 14">
    <name type="scientific">Blastopirellula marina</name>
    <dbReference type="NCBI Taxonomy" id="124"/>
    <lineage>
        <taxon>Bacteria</taxon>
        <taxon>Pseudomonadati</taxon>
        <taxon>Planctomycetota</taxon>
        <taxon>Planctomycetia</taxon>
        <taxon>Pirellulales</taxon>
        <taxon>Pirellulaceae</taxon>
        <taxon>Blastopirellula</taxon>
    </lineage>
</organism>
<evidence type="ECO:0000256" key="1">
    <source>
        <dbReference type="ARBA" id="ARBA00004141"/>
    </source>
</evidence>
<sequence>MAADEILLHIKDSYYFEVPKWLWKHDHQSHSDFPDVWVKLDPGFQSWQAHEVYHRLAEDGAVGLPSEADFIHDYEHWLHEPGNHGKPITRYLTHKVDESLTSGGEALVWAERGVEVAEEYTVADYKALPADHQHVKWAPTKIEGYNQALSGKILIPQVFGGELRNLYQKEAGFAISKFMVIEFFVAVIITAVFIAYARRVSQGQLPKGWFWNLIDVFITFLRKDVAKANIHHGADHFVPIIWTLFFFILGCNLFGLIPWMGSPTGSISVTVTLAVAVLFIGMAAGARTFGVVGVWLNLVPGMELPTVIAIIIKPMMFIIELLGLLIKHAVLGIRLLANMVAGHVVLLAIMGLAVQIQTAVGVPSAVAWPVVIVILLGSVLLSCLELFVAFLQAYVFALLTALFINSETHSH</sequence>
<dbReference type="RefSeq" id="WP_105355132.1">
    <property type="nucleotide sequence ID" value="NZ_PUIA01000042.1"/>
</dbReference>
<evidence type="ECO:0000313" key="14">
    <source>
        <dbReference type="Proteomes" id="UP000240009"/>
    </source>
</evidence>
<evidence type="ECO:0000313" key="13">
    <source>
        <dbReference type="EMBL" id="PQO29175.1"/>
    </source>
</evidence>
<feature type="transmembrane region" description="Helical" evidence="11">
    <location>
        <begin position="307"/>
        <end position="326"/>
    </location>
</feature>
<comment type="similarity">
    <text evidence="2 11 12">Belongs to the ATPase A chain family.</text>
</comment>
<evidence type="ECO:0000256" key="5">
    <source>
        <dbReference type="ARBA" id="ARBA00022692"/>
    </source>
</evidence>
<evidence type="ECO:0000256" key="11">
    <source>
        <dbReference type="HAMAP-Rule" id="MF_01393"/>
    </source>
</evidence>
<evidence type="ECO:0000256" key="8">
    <source>
        <dbReference type="ARBA" id="ARBA00023065"/>
    </source>
</evidence>
<dbReference type="GO" id="GO:0045259">
    <property type="term" value="C:proton-transporting ATP synthase complex"/>
    <property type="evidence" value="ECO:0007669"/>
    <property type="project" value="UniProtKB-KW"/>
</dbReference>
<dbReference type="InterPro" id="IPR000568">
    <property type="entry name" value="ATP_synth_F0_asu"/>
</dbReference>
<proteinExistence type="inferred from homology"/>
<dbReference type="CDD" id="cd00310">
    <property type="entry name" value="ATP-synt_Fo_a_6"/>
    <property type="match status" value="1"/>
</dbReference>
<feature type="transmembrane region" description="Helical" evidence="11">
    <location>
        <begin position="237"/>
        <end position="261"/>
    </location>
</feature>
<dbReference type="HAMAP" id="MF_01393">
    <property type="entry name" value="ATP_synth_a_bact"/>
    <property type="match status" value="1"/>
</dbReference>
<dbReference type="GO" id="GO:0005886">
    <property type="term" value="C:plasma membrane"/>
    <property type="evidence" value="ECO:0007669"/>
    <property type="project" value="UniProtKB-SubCell"/>
</dbReference>
<evidence type="ECO:0000256" key="6">
    <source>
        <dbReference type="ARBA" id="ARBA00022781"/>
    </source>
</evidence>
<comment type="subcellular location">
    <subcellularLocation>
        <location evidence="11 12">Cell membrane</location>
        <topology evidence="11 12">Multi-pass membrane protein</topology>
    </subcellularLocation>
    <subcellularLocation>
        <location evidence="1">Membrane</location>
        <topology evidence="1">Multi-pass membrane protein</topology>
    </subcellularLocation>
</comment>
<name>A0A2S8FAJ0_9BACT</name>
<dbReference type="Proteomes" id="UP000240009">
    <property type="component" value="Unassembled WGS sequence"/>
</dbReference>
<dbReference type="InterPro" id="IPR035908">
    <property type="entry name" value="F0_ATP_A_sf"/>
</dbReference>
<dbReference type="Gene3D" id="1.20.120.220">
    <property type="entry name" value="ATP synthase, F0 complex, subunit A"/>
    <property type="match status" value="1"/>
</dbReference>
<dbReference type="EMBL" id="PUIA01000042">
    <property type="protein sequence ID" value="PQO29175.1"/>
    <property type="molecule type" value="Genomic_DNA"/>
</dbReference>
<keyword evidence="6 11" id="KW-0375">Hydrogen ion transport</keyword>
<evidence type="ECO:0000256" key="4">
    <source>
        <dbReference type="ARBA" id="ARBA00022547"/>
    </source>
</evidence>
<feature type="transmembrane region" description="Helical" evidence="11">
    <location>
        <begin position="386"/>
        <end position="404"/>
    </location>
</feature>
<dbReference type="InterPro" id="IPR045083">
    <property type="entry name" value="ATP_synth_F0_asu_bact/mt"/>
</dbReference>
<dbReference type="PANTHER" id="PTHR11410">
    <property type="entry name" value="ATP SYNTHASE SUBUNIT A"/>
    <property type="match status" value="1"/>
</dbReference>